<gene>
    <name evidence="13" type="ORF">STAS_12718</name>
</gene>
<feature type="compositionally biased region" description="Basic residues" evidence="10">
    <location>
        <begin position="978"/>
        <end position="990"/>
    </location>
</feature>
<proteinExistence type="inferred from homology"/>
<feature type="domain" description="FF" evidence="12">
    <location>
        <begin position="563"/>
        <end position="619"/>
    </location>
</feature>
<keyword evidence="3" id="KW-0677">Repeat</keyword>
<accession>A0A5A7PV00</accession>
<evidence type="ECO:0000313" key="14">
    <source>
        <dbReference type="Proteomes" id="UP000325081"/>
    </source>
</evidence>
<feature type="domain" description="WW" evidence="11">
    <location>
        <begin position="278"/>
        <end position="311"/>
    </location>
</feature>
<feature type="compositionally biased region" description="Basic and acidic residues" evidence="10">
    <location>
        <begin position="415"/>
        <end position="437"/>
    </location>
</feature>
<feature type="compositionally biased region" description="Basic and acidic residues" evidence="10">
    <location>
        <begin position="915"/>
        <end position="961"/>
    </location>
</feature>
<dbReference type="GO" id="GO:0005685">
    <property type="term" value="C:U1 snRNP"/>
    <property type="evidence" value="ECO:0007669"/>
    <property type="project" value="TreeGrafter"/>
</dbReference>
<name>A0A5A7PV00_STRAF</name>
<comment type="function">
    <text evidence="6">Binds the phosphorylated C-terminal domain (CTD) of the largest subunit of RNA polymerase II and functions as a scaffold for RNA processing machineries. May be involved in pre-mRNA splicing.</text>
</comment>
<feature type="region of interest" description="Disordered" evidence="10">
    <location>
        <begin position="396"/>
        <end position="490"/>
    </location>
</feature>
<feature type="compositionally biased region" description="Basic and acidic residues" evidence="10">
    <location>
        <begin position="1012"/>
        <end position="1027"/>
    </location>
</feature>
<dbReference type="PANTHER" id="PTHR11864:SF0">
    <property type="entry name" value="PRP40 PRE-MRNA PROCESSING FACTOR 40 HOMOLOG A (YEAST)"/>
    <property type="match status" value="1"/>
</dbReference>
<keyword evidence="2" id="KW-0507">mRNA processing</keyword>
<comment type="similarity">
    <text evidence="7">Belongs to the PRPF40 family.</text>
</comment>
<dbReference type="InterPro" id="IPR036020">
    <property type="entry name" value="WW_dom_sf"/>
</dbReference>
<dbReference type="GO" id="GO:0071004">
    <property type="term" value="C:U2-type prespliceosome"/>
    <property type="evidence" value="ECO:0007669"/>
    <property type="project" value="TreeGrafter"/>
</dbReference>
<dbReference type="InterPro" id="IPR002713">
    <property type="entry name" value="FF_domain"/>
</dbReference>
<feature type="compositionally biased region" description="Polar residues" evidence="10">
    <location>
        <begin position="399"/>
        <end position="414"/>
    </location>
</feature>
<dbReference type="PROSITE" id="PS50020">
    <property type="entry name" value="WW_DOMAIN_2"/>
    <property type="match status" value="2"/>
</dbReference>
<dbReference type="CDD" id="cd00201">
    <property type="entry name" value="WW"/>
    <property type="match status" value="2"/>
</dbReference>
<feature type="region of interest" description="Disordered" evidence="10">
    <location>
        <begin position="82"/>
        <end position="124"/>
    </location>
</feature>
<keyword evidence="9" id="KW-0175">Coiled coil</keyword>
<feature type="region of interest" description="Disordered" evidence="10">
    <location>
        <begin position="233"/>
        <end position="256"/>
    </location>
</feature>
<dbReference type="EMBL" id="BKCP01005172">
    <property type="protein sequence ID" value="GER36382.1"/>
    <property type="molecule type" value="Genomic_DNA"/>
</dbReference>
<keyword evidence="14" id="KW-1185">Reference proteome</keyword>
<feature type="coiled-coil region" evidence="9">
    <location>
        <begin position="603"/>
        <end position="633"/>
    </location>
</feature>
<dbReference type="AlphaFoldDB" id="A0A5A7PV00"/>
<reference evidence="14" key="1">
    <citation type="journal article" date="2019" name="Curr. Biol.">
        <title>Genome Sequence of Striga asiatica Provides Insight into the Evolution of Plant Parasitism.</title>
        <authorList>
            <person name="Yoshida S."/>
            <person name="Kim S."/>
            <person name="Wafula E.K."/>
            <person name="Tanskanen J."/>
            <person name="Kim Y.M."/>
            <person name="Honaas L."/>
            <person name="Yang Z."/>
            <person name="Spallek T."/>
            <person name="Conn C.E."/>
            <person name="Ichihashi Y."/>
            <person name="Cheong K."/>
            <person name="Cui S."/>
            <person name="Der J.P."/>
            <person name="Gundlach H."/>
            <person name="Jiao Y."/>
            <person name="Hori C."/>
            <person name="Ishida J.K."/>
            <person name="Kasahara H."/>
            <person name="Kiba T."/>
            <person name="Kim M.S."/>
            <person name="Koo N."/>
            <person name="Laohavisit A."/>
            <person name="Lee Y.H."/>
            <person name="Lumba S."/>
            <person name="McCourt P."/>
            <person name="Mortimer J.C."/>
            <person name="Mutuku J.M."/>
            <person name="Nomura T."/>
            <person name="Sasaki-Sekimoto Y."/>
            <person name="Seto Y."/>
            <person name="Wang Y."/>
            <person name="Wakatake T."/>
            <person name="Sakakibara H."/>
            <person name="Demura T."/>
            <person name="Yamaguchi S."/>
            <person name="Yoneyama K."/>
            <person name="Manabe R.I."/>
            <person name="Nelson D.C."/>
            <person name="Schulman A.H."/>
            <person name="Timko M.P."/>
            <person name="dePamphilis C.W."/>
            <person name="Choi D."/>
            <person name="Shirasu K."/>
        </authorList>
    </citation>
    <scope>NUCLEOTIDE SEQUENCE [LARGE SCALE GENOMIC DNA]</scope>
    <source>
        <strain evidence="14">cv. UVA1</strain>
    </source>
</reference>
<evidence type="ECO:0000256" key="9">
    <source>
        <dbReference type="SAM" id="Coils"/>
    </source>
</evidence>
<dbReference type="Gene3D" id="1.10.10.440">
    <property type="entry name" value="FF domain"/>
    <property type="match status" value="4"/>
</dbReference>
<evidence type="ECO:0000256" key="7">
    <source>
        <dbReference type="ARBA" id="ARBA00061317"/>
    </source>
</evidence>
<dbReference type="PROSITE" id="PS01159">
    <property type="entry name" value="WW_DOMAIN_1"/>
    <property type="match status" value="1"/>
</dbReference>
<feature type="domain" description="FF" evidence="12">
    <location>
        <begin position="497"/>
        <end position="551"/>
    </location>
</feature>
<dbReference type="SMART" id="SM00441">
    <property type="entry name" value="FF"/>
    <property type="match status" value="4"/>
</dbReference>
<comment type="subunit">
    <text evidence="8">Interacts (via the WW domains) with the phosphorylated C-terminal domain of NRPB1 (via CTD domain).</text>
</comment>
<protein>
    <submittedName>
        <fullName evidence="13">Pre-mRNA-processing protein 40A</fullName>
    </submittedName>
</protein>
<feature type="domain" description="WW" evidence="11">
    <location>
        <begin position="319"/>
        <end position="352"/>
    </location>
</feature>
<dbReference type="PROSITE" id="PS51676">
    <property type="entry name" value="FF"/>
    <property type="match status" value="3"/>
</dbReference>
<keyword evidence="4" id="KW-0508">mRNA splicing</keyword>
<evidence type="ECO:0000259" key="12">
    <source>
        <dbReference type="PROSITE" id="PS51676"/>
    </source>
</evidence>
<feature type="region of interest" description="Disordered" evidence="10">
    <location>
        <begin position="915"/>
        <end position="1062"/>
    </location>
</feature>
<evidence type="ECO:0000259" key="11">
    <source>
        <dbReference type="PROSITE" id="PS50020"/>
    </source>
</evidence>
<evidence type="ECO:0000256" key="3">
    <source>
        <dbReference type="ARBA" id="ARBA00022737"/>
    </source>
</evidence>
<evidence type="ECO:0000256" key="4">
    <source>
        <dbReference type="ARBA" id="ARBA00023187"/>
    </source>
</evidence>
<evidence type="ECO:0000256" key="5">
    <source>
        <dbReference type="ARBA" id="ARBA00023242"/>
    </source>
</evidence>
<dbReference type="GO" id="GO:0045292">
    <property type="term" value="P:mRNA cis splicing, via spliceosome"/>
    <property type="evidence" value="ECO:0007669"/>
    <property type="project" value="InterPro"/>
</dbReference>
<dbReference type="SUPFAM" id="SSF51045">
    <property type="entry name" value="WW domain"/>
    <property type="match status" value="2"/>
</dbReference>
<feature type="non-terminal residue" evidence="13">
    <location>
        <position position="1080"/>
    </location>
</feature>
<evidence type="ECO:0000256" key="1">
    <source>
        <dbReference type="ARBA" id="ARBA00004123"/>
    </source>
</evidence>
<evidence type="ECO:0000256" key="8">
    <source>
        <dbReference type="ARBA" id="ARBA00064817"/>
    </source>
</evidence>
<dbReference type="InterPro" id="IPR039726">
    <property type="entry name" value="Prp40-like"/>
</dbReference>
<dbReference type="PANTHER" id="PTHR11864">
    <property type="entry name" value="PRE-MRNA-PROCESSING PROTEIN PRP40"/>
    <property type="match status" value="1"/>
</dbReference>
<evidence type="ECO:0000256" key="6">
    <source>
        <dbReference type="ARBA" id="ARBA00056384"/>
    </source>
</evidence>
<evidence type="ECO:0000256" key="10">
    <source>
        <dbReference type="SAM" id="MobiDB-lite"/>
    </source>
</evidence>
<dbReference type="Pfam" id="PF25432">
    <property type="entry name" value="FF_PRPF40A"/>
    <property type="match status" value="1"/>
</dbReference>
<dbReference type="Gene3D" id="2.20.70.10">
    <property type="match status" value="2"/>
</dbReference>
<evidence type="ECO:0000256" key="2">
    <source>
        <dbReference type="ARBA" id="ARBA00022664"/>
    </source>
</evidence>
<comment type="caution">
    <text evidence="13">The sequence shown here is derived from an EMBL/GenBank/DDBJ whole genome shotgun (WGS) entry which is preliminary data.</text>
</comment>
<dbReference type="SUPFAM" id="SSF81698">
    <property type="entry name" value="FF domain"/>
    <property type="match status" value="4"/>
</dbReference>
<dbReference type="FunFam" id="1.10.10.440:FF:000024">
    <property type="entry name" value="Pre-mRNA-processing protein 40A"/>
    <property type="match status" value="1"/>
</dbReference>
<dbReference type="GO" id="GO:0003723">
    <property type="term" value="F:RNA binding"/>
    <property type="evidence" value="ECO:0007669"/>
    <property type="project" value="TreeGrafter"/>
</dbReference>
<dbReference type="Pfam" id="PF01846">
    <property type="entry name" value="FF"/>
    <property type="match status" value="4"/>
</dbReference>
<sequence>MKFYVDIIERSESAFAKTGSSVPIHFPEMANNPPSSGMQPVRPPIIGHVGPPPNPPPPMSMQFRPVVLPPPLPPFVPVAPSQFQTGGHSNMGMPPHPQYPQAVPPQQLHPPPIQRPGPGQGPSLAQPVMSAHVQQQMSNNFVPSYGTSGISHVTYTVLSSSGGQQQMNMGPTAQQMPLPQTDAPSFGQPWFSTGNQNVQSVMSVPLVAEQSGGEQAWLSSGPQNIKPVTPMQQNGEQNHAGTQQWLSGGEQKVESGDSHQTGEKIAAMGKNTSPDLAIKVPSDWKEHTTREGKKYYYNKRTKISSWEKPFELMSPIERADASTDWREFIAPDGRRFYHNKVTKQSKWLIPDVVKLARERANAAPCEGIPTANDVNSSGLEALASVANNSFLSPPEMASSPVSVTPIGNQDGSSSTRDEVDNSKPETSEMKTPRETPRKTTPMRISDVSPQEARPSSVRNSTGSIEEVDRSSEVSGGADNNALEEKRVDQGPLVYESKEEAKNAFKALLESANVASDWNWDQAMKVIINDRRYGALRTLGERKQAFNEFVGQKKKQDAEEKRARNKKSREDFMTMLQESMELTSSTRWSKAVTMFENDERFQAVERVTDREDLLKDHLEELKKKERAKALEEHKRHKAEYLEFLKSCDFIKASSQWRKVQHRLEHDERFSRLEKIECLEIFQVMFDYKFTLVVQSNQEYIRELEMHEEEDRKLQIEESRKIERKNRDEFRKLMEEHAASGILTHQTLWRDYSTKVKDNPAYVAVSSNTSGSSAQDLFDDVVDDLEKQFLEDKESIEEAIKNKKISLLTTWTLEDFKSALSLSKNTSTKPISDVNLKLVLDELLVITKGKEEKEAMKRKRLAENVHAFLFSLKELSSSSKWEDCKSLVEGRFNGQESFFREIFDKFILELKDKAKEKERRRKEEKAKKERERSRREKKEKDRRNKDRGSHERRKERERHKTDETDSDGSGSHDLEDSKRSKERSRRQHRQRVRTLDETNFDDDDDKERSRSRKQSVDSKRSKQKEKDAETGSESQSKRHKRDHRDAFVKITEHNESKDGEIDEDVEFQFLDSKQRPKVQVEK</sequence>
<dbReference type="Pfam" id="PF00397">
    <property type="entry name" value="WW"/>
    <property type="match status" value="2"/>
</dbReference>
<dbReference type="OrthoDB" id="187617at2759"/>
<feature type="compositionally biased region" description="Basic and acidic residues" evidence="10">
    <location>
        <begin position="1041"/>
        <end position="1057"/>
    </location>
</feature>
<keyword evidence="5" id="KW-0539">Nucleus</keyword>
<dbReference type="Proteomes" id="UP000325081">
    <property type="component" value="Unassembled WGS sequence"/>
</dbReference>
<dbReference type="InterPro" id="IPR001202">
    <property type="entry name" value="WW_dom"/>
</dbReference>
<evidence type="ECO:0000313" key="13">
    <source>
        <dbReference type="EMBL" id="GER36382.1"/>
    </source>
</evidence>
<feature type="compositionally biased region" description="Polar residues" evidence="10">
    <location>
        <begin position="233"/>
        <end position="246"/>
    </location>
</feature>
<dbReference type="GO" id="GO:0070063">
    <property type="term" value="F:RNA polymerase binding"/>
    <property type="evidence" value="ECO:0007669"/>
    <property type="project" value="UniProtKB-ARBA"/>
</dbReference>
<dbReference type="FunFam" id="1.10.10.440:FF:000013">
    <property type="entry name" value="pre-mRNA-processing protein 40A isoform X1"/>
    <property type="match status" value="1"/>
</dbReference>
<organism evidence="13 14">
    <name type="scientific">Striga asiatica</name>
    <name type="common">Asiatic witchweed</name>
    <name type="synonym">Buchnera asiatica</name>
    <dbReference type="NCBI Taxonomy" id="4170"/>
    <lineage>
        <taxon>Eukaryota</taxon>
        <taxon>Viridiplantae</taxon>
        <taxon>Streptophyta</taxon>
        <taxon>Embryophyta</taxon>
        <taxon>Tracheophyta</taxon>
        <taxon>Spermatophyta</taxon>
        <taxon>Magnoliopsida</taxon>
        <taxon>eudicotyledons</taxon>
        <taxon>Gunneridae</taxon>
        <taxon>Pentapetalae</taxon>
        <taxon>asterids</taxon>
        <taxon>lamiids</taxon>
        <taxon>Lamiales</taxon>
        <taxon>Orobanchaceae</taxon>
        <taxon>Buchnereae</taxon>
        <taxon>Striga</taxon>
    </lineage>
</organism>
<dbReference type="InterPro" id="IPR036517">
    <property type="entry name" value="FF_domain_sf"/>
</dbReference>
<feature type="compositionally biased region" description="Basic and acidic residues" evidence="10">
    <location>
        <begin position="968"/>
        <end position="977"/>
    </location>
</feature>
<feature type="domain" description="FF" evidence="12">
    <location>
        <begin position="720"/>
        <end position="782"/>
    </location>
</feature>
<comment type="subcellular location">
    <subcellularLocation>
        <location evidence="1">Nucleus</location>
    </subcellularLocation>
</comment>
<dbReference type="SMART" id="SM00456">
    <property type="entry name" value="WW"/>
    <property type="match status" value="2"/>
</dbReference>